<accession>A0A523S0Y6</accession>
<dbReference type="EMBL" id="SOKJ01000133">
    <property type="protein sequence ID" value="TET11693.1"/>
    <property type="molecule type" value="Genomic_DNA"/>
</dbReference>
<reference evidence="1 2" key="1">
    <citation type="submission" date="2019-03" db="EMBL/GenBank/DDBJ databases">
        <title>Metabolic potential of uncultured bacteria and archaea associated with petroleum seepage in deep-sea sediments.</title>
        <authorList>
            <person name="Dong X."/>
            <person name="Hubert C."/>
        </authorList>
    </citation>
    <scope>NUCLEOTIDE SEQUENCE [LARGE SCALE GENOMIC DNA]</scope>
    <source>
        <strain evidence="1">E44_bin7</strain>
    </source>
</reference>
<name>A0A523S0Y6_UNCAE</name>
<sequence length="48" mass="5195">KRGAEAVIAGCTEVPLVLKQEDIEVPFIEPLQILAEVSIVKAGYELKS</sequence>
<evidence type="ECO:0008006" key="3">
    <source>
        <dbReference type="Google" id="ProtNLM"/>
    </source>
</evidence>
<dbReference type="SUPFAM" id="SSF53681">
    <property type="entry name" value="Aspartate/glutamate racemase"/>
    <property type="match status" value="1"/>
</dbReference>
<feature type="non-terminal residue" evidence="1">
    <location>
        <position position="1"/>
    </location>
</feature>
<comment type="caution">
    <text evidence="1">The sequence shown here is derived from an EMBL/GenBank/DDBJ whole genome shotgun (WGS) entry which is preliminary data.</text>
</comment>
<dbReference type="GO" id="GO:0016855">
    <property type="term" value="F:racemase and epimerase activity, acting on amino acids and derivatives"/>
    <property type="evidence" value="ECO:0007669"/>
    <property type="project" value="InterPro"/>
</dbReference>
<dbReference type="InterPro" id="IPR001920">
    <property type="entry name" value="Asp/Glu_race"/>
</dbReference>
<dbReference type="AlphaFoldDB" id="A0A523S0Y6"/>
<proteinExistence type="predicted"/>
<protein>
    <recommendedName>
        <fullName evidence="3">Aspartate racemase</fullName>
    </recommendedName>
</protein>
<gene>
    <name evidence="1" type="ORF">E3J84_02565</name>
</gene>
<dbReference type="Proteomes" id="UP000316360">
    <property type="component" value="Unassembled WGS sequence"/>
</dbReference>
<evidence type="ECO:0000313" key="1">
    <source>
        <dbReference type="EMBL" id="TET11693.1"/>
    </source>
</evidence>
<organism evidence="1 2">
    <name type="scientific">Aerophobetes bacterium</name>
    <dbReference type="NCBI Taxonomy" id="2030807"/>
    <lineage>
        <taxon>Bacteria</taxon>
        <taxon>Candidatus Aerophobota</taxon>
    </lineage>
</organism>
<dbReference type="Gene3D" id="3.40.50.1860">
    <property type="match status" value="1"/>
</dbReference>
<evidence type="ECO:0000313" key="2">
    <source>
        <dbReference type="Proteomes" id="UP000316360"/>
    </source>
</evidence>